<dbReference type="AlphaFoldDB" id="A0A4Z0YNB9"/>
<dbReference type="Pfam" id="PF01841">
    <property type="entry name" value="Transglut_core"/>
    <property type="match status" value="1"/>
</dbReference>
<feature type="compositionally biased region" description="Low complexity" evidence="1">
    <location>
        <begin position="140"/>
        <end position="157"/>
    </location>
</feature>
<comment type="caution">
    <text evidence="3">The sequence shown here is derived from an EMBL/GenBank/DDBJ whole genome shotgun (WGS) entry which is preliminary data.</text>
</comment>
<dbReference type="SUPFAM" id="SSF54001">
    <property type="entry name" value="Cysteine proteinases"/>
    <property type="match status" value="1"/>
</dbReference>
<feature type="compositionally biased region" description="Low complexity" evidence="1">
    <location>
        <begin position="80"/>
        <end position="95"/>
    </location>
</feature>
<dbReference type="PANTHER" id="PTHR46333:SF5">
    <property type="entry name" value="TRANSGLUTAMINASE-LIKE DOMAIN-CONTAINING PROTEIN"/>
    <property type="match status" value="1"/>
</dbReference>
<dbReference type="InterPro" id="IPR038765">
    <property type="entry name" value="Papain-like_cys_pep_sf"/>
</dbReference>
<dbReference type="EMBL" id="SKBN01000193">
    <property type="protein sequence ID" value="TGJ80961.1"/>
    <property type="molecule type" value="Genomic_DNA"/>
</dbReference>
<dbReference type="Gene3D" id="3.10.620.30">
    <property type="match status" value="1"/>
</dbReference>
<feature type="compositionally biased region" description="Pro residues" evidence="1">
    <location>
        <begin position="96"/>
        <end position="106"/>
    </location>
</feature>
<keyword evidence="4" id="KW-1185">Reference proteome</keyword>
<gene>
    <name evidence="3" type="ORF">E0Z10_g7806</name>
</gene>
<dbReference type="OrthoDB" id="6129702at2759"/>
<feature type="compositionally biased region" description="Basic and acidic residues" evidence="1">
    <location>
        <begin position="190"/>
        <end position="202"/>
    </location>
</feature>
<feature type="compositionally biased region" description="Pro residues" evidence="1">
    <location>
        <begin position="114"/>
        <end position="128"/>
    </location>
</feature>
<reference evidence="3 4" key="1">
    <citation type="submission" date="2019-03" db="EMBL/GenBank/DDBJ databases">
        <title>Draft genome sequence of Xylaria hypoxylon DSM 108379, a ubiquitous saprotrophic-parasitic fungi on hardwood.</title>
        <authorList>
            <person name="Buettner E."/>
            <person name="Leonhardt S."/>
            <person name="Gebauer A.M."/>
            <person name="Liers C."/>
            <person name="Hofrichter M."/>
            <person name="Kellner H."/>
        </authorList>
    </citation>
    <scope>NUCLEOTIDE SEQUENCE [LARGE SCALE GENOMIC DNA]</scope>
    <source>
        <strain evidence="3 4">DSM 108379</strain>
    </source>
</reference>
<name>A0A4Z0YNB9_9PEZI</name>
<evidence type="ECO:0000259" key="2">
    <source>
        <dbReference type="SMART" id="SM00460"/>
    </source>
</evidence>
<accession>A0A4Z0YNB9</accession>
<feature type="region of interest" description="Disordered" evidence="1">
    <location>
        <begin position="19"/>
        <end position="300"/>
    </location>
</feature>
<dbReference type="InterPro" id="IPR002931">
    <property type="entry name" value="Transglutaminase-like"/>
</dbReference>
<dbReference type="STRING" id="37992.A0A4Z0YNB9"/>
<evidence type="ECO:0000256" key="1">
    <source>
        <dbReference type="SAM" id="MobiDB-lite"/>
    </source>
</evidence>
<evidence type="ECO:0000313" key="3">
    <source>
        <dbReference type="EMBL" id="TGJ80961.1"/>
    </source>
</evidence>
<feature type="domain" description="Transglutaminase-like" evidence="2">
    <location>
        <begin position="396"/>
        <end position="470"/>
    </location>
</feature>
<dbReference type="PANTHER" id="PTHR46333">
    <property type="entry name" value="CYTOKINESIS PROTEIN 3"/>
    <property type="match status" value="1"/>
</dbReference>
<sequence>MAEVEEPQFTSLADRIAALNRQKNFTAPAPGTKRAPPPPPPSKQPFRVSAEEVGDDAAQKSPSIPPRPNRREPPFIPQRANTTTTPPTHPAAKTPPALPGRPPPPSRKTFTEPTPDPTPTPTPTLPPRRPTHQLASRRGSNSSEISHISSISNLSLSRASTTSIDPPATRRVLAPAFDQAKLPPLLPSRKGTESQAAERGRTEVINPHLVSTRSAPAVPQIEPSGRPSLPPRLPSRPAARTPIPAQVEETQSTGPRRLPPPPSAFVRPKTVLEGSSRAPPLPTNRTGQVSPPPVPVSSRPTRAEIGAVTVRTAANKTMVCMICRDFSSPDGVAAQYPYHSLPRQDPVGYLANVLCTPFPSATDKARAIFTWCHHNIAYNVEEFFGKCVKGRDVNETIFLGKAVCQGYAEVYQAIAQRAGLQCVVVGGHGKGYGYTPSKPGQAPPRRDPTGHAWNAVCIDNGEWNLIDACWGAGAVGEQKFLKGFNPKMFTLSNEQFGRSHFPSNDRHFYREDGRILSWEEYILGPNPGTEKPQWCGGPTDEGISDEVGYSPAAKHIPVHSGEVVRFQFAKVCEHWTHERNGKGPPYLLLLKVHGEDGRKEDLVPLDTNGYWWWVDVPARDLGAPGMKTQLFALTVLNGRDARGVTKEEYYKTKKSGGYSMSWAIWCTWELV</sequence>
<evidence type="ECO:0000313" key="4">
    <source>
        <dbReference type="Proteomes" id="UP000297716"/>
    </source>
</evidence>
<dbReference type="Proteomes" id="UP000297716">
    <property type="component" value="Unassembled WGS sequence"/>
</dbReference>
<dbReference type="InterPro" id="IPR052557">
    <property type="entry name" value="CAP/Cytokinesis_protein"/>
</dbReference>
<protein>
    <recommendedName>
        <fullName evidence="2">Transglutaminase-like domain-containing protein</fullName>
    </recommendedName>
</protein>
<dbReference type="GO" id="GO:0005737">
    <property type="term" value="C:cytoplasm"/>
    <property type="evidence" value="ECO:0007669"/>
    <property type="project" value="TreeGrafter"/>
</dbReference>
<organism evidence="3 4">
    <name type="scientific">Xylaria hypoxylon</name>
    <dbReference type="NCBI Taxonomy" id="37992"/>
    <lineage>
        <taxon>Eukaryota</taxon>
        <taxon>Fungi</taxon>
        <taxon>Dikarya</taxon>
        <taxon>Ascomycota</taxon>
        <taxon>Pezizomycotina</taxon>
        <taxon>Sordariomycetes</taxon>
        <taxon>Xylariomycetidae</taxon>
        <taxon>Xylariales</taxon>
        <taxon>Xylariaceae</taxon>
        <taxon>Xylaria</taxon>
    </lineage>
</organism>
<dbReference type="SMART" id="SM00460">
    <property type="entry name" value="TGc"/>
    <property type="match status" value="1"/>
</dbReference>
<proteinExistence type="predicted"/>